<sequence length="351" mass="41402">MKASELKELTKKYDNGELRTLVKELYKKIPKKIREEKDIDQLITDLPGTLQARKTAKKAQNTVTDFPAFKAEIEKFIDHAEQQDYFLYRPNRHIVKRERSKWRFIVKRYVKQIQTIPVNDKNGREATELLKKLYELMCHACEVYLFNTDDPFASIGINQTAFYELVVQRFFAQGITSESIVNAISLYLDNENDVDTSKIWLEESLEENLKTPAMKEMAIQQAQKLLTKNAHRTTQEWSEISSEDAFTKYEQEAVNNELTEFIFLSKLYLSEYEEGIEFFKQNYQDSAAAKLDVLLDWLQSFELKHEWIVEYEKAIKKGIEPSDRSQNSYDVYKNEPNQGLDNIYQDEIKRF</sequence>
<dbReference type="RefSeq" id="WP_010495536.1">
    <property type="nucleotide sequence ID" value="NZ_JQBK01000005.1"/>
</dbReference>
<evidence type="ECO:0000313" key="3">
    <source>
        <dbReference type="Proteomes" id="UP000051491"/>
    </source>
</evidence>
<protein>
    <submittedName>
        <fullName evidence="1">Uncharacterized protein</fullName>
    </submittedName>
</protein>
<evidence type="ECO:0000313" key="1">
    <source>
        <dbReference type="EMBL" id="KRN87270.1"/>
    </source>
</evidence>
<dbReference type="GeneID" id="95348169"/>
<accession>A0A0R2KHE3</accession>
<dbReference type="Proteomes" id="UP000190935">
    <property type="component" value="Chromosome I"/>
</dbReference>
<dbReference type="PATRIC" id="fig|89059.3.peg.1677"/>
<dbReference type="EMBL" id="JQBK01000005">
    <property type="protein sequence ID" value="KRN87270.1"/>
    <property type="molecule type" value="Genomic_DNA"/>
</dbReference>
<reference evidence="4" key="2">
    <citation type="submission" date="2016-11" db="EMBL/GenBank/DDBJ databases">
        <authorList>
            <person name="Papadimitriou K."/>
        </authorList>
    </citation>
    <scope>NUCLEOTIDE SEQUENCE [LARGE SCALE GENOMIC DNA]</scope>
    <source>
        <strain evidence="4">ACA-DC 1533</strain>
    </source>
</reference>
<reference evidence="2" key="3">
    <citation type="submission" date="2016-11" db="EMBL/GenBank/DDBJ databases">
        <authorList>
            <person name="Jaros S."/>
            <person name="Januszkiewicz K."/>
            <person name="Wedrychowicz H."/>
        </authorList>
    </citation>
    <scope>NUCLEOTIDE SEQUENCE [LARGE SCALE GENOMIC DNA]</scope>
    <source>
        <strain evidence="2">ACA-DC 1533</strain>
    </source>
</reference>
<reference evidence="1 3" key="1">
    <citation type="journal article" date="2015" name="Genome Announc.">
        <title>Expanding the biotechnology potential of lactobacilli through comparative genomics of 213 strains and associated genera.</title>
        <authorList>
            <person name="Sun Z."/>
            <person name="Harris H.M."/>
            <person name="McCann A."/>
            <person name="Guo C."/>
            <person name="Argimon S."/>
            <person name="Zhang W."/>
            <person name="Yang X."/>
            <person name="Jeffery I.B."/>
            <person name="Cooney J.C."/>
            <person name="Kagawa T.F."/>
            <person name="Liu W."/>
            <person name="Song Y."/>
            <person name="Salvetti E."/>
            <person name="Wrobel A."/>
            <person name="Rasinkangas P."/>
            <person name="Parkhill J."/>
            <person name="Rea M.C."/>
            <person name="O'Sullivan O."/>
            <person name="Ritari J."/>
            <person name="Douillard F.P."/>
            <person name="Paul Ross R."/>
            <person name="Yang R."/>
            <person name="Briner A.E."/>
            <person name="Felis G.E."/>
            <person name="de Vos W.M."/>
            <person name="Barrangou R."/>
            <person name="Klaenhammer T.R."/>
            <person name="Caufield P.W."/>
            <person name="Cui Y."/>
            <person name="Zhang H."/>
            <person name="O'Toole P.W."/>
        </authorList>
    </citation>
    <scope>NUCLEOTIDE SEQUENCE [LARGE SCALE GENOMIC DNA]</scope>
    <source>
        <strain evidence="1 3">DSM 15353</strain>
    </source>
</reference>
<proteinExistence type="predicted"/>
<dbReference type="AlphaFoldDB" id="A0A0R2KHE3"/>
<dbReference type="KEGG" id="laca:LAC1533_0059"/>
<gene>
    <name evidence="1" type="ORF">IV43_GL001568</name>
    <name evidence="2" type="ORF">LAC1533_0059</name>
</gene>
<dbReference type="OrthoDB" id="2081419at2"/>
<name>A0A0R2KHE3_9LACO</name>
<dbReference type="Proteomes" id="UP000051491">
    <property type="component" value="Unassembled WGS sequence"/>
</dbReference>
<evidence type="ECO:0000313" key="4">
    <source>
        <dbReference type="Proteomes" id="UP000190935"/>
    </source>
</evidence>
<organism evidence="1 3">
    <name type="scientific">Ligilactobacillus acidipiscis</name>
    <dbReference type="NCBI Taxonomy" id="89059"/>
    <lineage>
        <taxon>Bacteria</taxon>
        <taxon>Bacillati</taxon>
        <taxon>Bacillota</taxon>
        <taxon>Bacilli</taxon>
        <taxon>Lactobacillales</taxon>
        <taxon>Lactobacillaceae</taxon>
        <taxon>Ligilactobacillus</taxon>
    </lineage>
</organism>
<evidence type="ECO:0000313" key="2">
    <source>
        <dbReference type="EMBL" id="SFV39479.1"/>
    </source>
</evidence>
<dbReference type="EMBL" id="LT630287">
    <property type="protein sequence ID" value="SFV39479.1"/>
    <property type="molecule type" value="Genomic_DNA"/>
</dbReference>